<evidence type="ECO:0000313" key="5">
    <source>
        <dbReference type="Proteomes" id="UP000050164"/>
    </source>
</evidence>
<dbReference type="AlphaFoldDB" id="A0A654ZSZ6"/>
<evidence type="ECO:0000256" key="1">
    <source>
        <dbReference type="SAM" id="MobiDB-lite"/>
    </source>
</evidence>
<dbReference type="Proteomes" id="UP000039021">
    <property type="component" value="Unassembled WGS sequence"/>
</dbReference>
<name>A0A654ZSZ6_MYCTX</name>
<feature type="compositionally biased region" description="Low complexity" evidence="1">
    <location>
        <begin position="1"/>
        <end position="13"/>
    </location>
</feature>
<gene>
    <name evidence="3" type="ORF">ERS007739_03842</name>
    <name evidence="2" type="ORF">ERS027659_00824</name>
</gene>
<dbReference type="Proteomes" id="UP000050164">
    <property type="component" value="Unassembled WGS sequence"/>
</dbReference>
<dbReference type="EMBL" id="CNFT01000125">
    <property type="protein sequence ID" value="CKR15904.1"/>
    <property type="molecule type" value="Genomic_DNA"/>
</dbReference>
<reference evidence="4 5" key="1">
    <citation type="submission" date="2015-03" db="EMBL/GenBank/DDBJ databases">
        <authorList>
            <consortium name="Pathogen Informatics"/>
        </authorList>
    </citation>
    <scope>NUCLEOTIDE SEQUENCE [LARGE SCALE GENOMIC DNA]</scope>
    <source>
        <strain evidence="2 5">Bir 185</strain>
        <strain evidence="4">N09902308</strain>
    </source>
</reference>
<dbReference type="EMBL" id="CSBK01002124">
    <property type="protein sequence ID" value="COZ51505.1"/>
    <property type="molecule type" value="Genomic_DNA"/>
</dbReference>
<evidence type="ECO:0000313" key="3">
    <source>
        <dbReference type="EMBL" id="COZ51505.1"/>
    </source>
</evidence>
<organism evidence="2 5">
    <name type="scientific">Mycobacterium tuberculosis</name>
    <dbReference type="NCBI Taxonomy" id="1773"/>
    <lineage>
        <taxon>Bacteria</taxon>
        <taxon>Bacillati</taxon>
        <taxon>Actinomycetota</taxon>
        <taxon>Actinomycetes</taxon>
        <taxon>Mycobacteriales</taxon>
        <taxon>Mycobacteriaceae</taxon>
        <taxon>Mycobacterium</taxon>
        <taxon>Mycobacterium tuberculosis complex</taxon>
    </lineage>
</organism>
<evidence type="ECO:0000313" key="4">
    <source>
        <dbReference type="Proteomes" id="UP000039021"/>
    </source>
</evidence>
<evidence type="ECO:0000313" key="2">
    <source>
        <dbReference type="EMBL" id="CKR15904.1"/>
    </source>
</evidence>
<reference evidence="3" key="2">
    <citation type="submission" date="2015-03" db="EMBL/GenBank/DDBJ databases">
        <authorList>
            <consortium name="Pathogen Informatics"/>
            <person name="Murphy D."/>
        </authorList>
    </citation>
    <scope>NUCLEOTIDE SEQUENCE</scope>
    <source>
        <strain evidence="3">N09902308</strain>
    </source>
</reference>
<sequence>MNSTHDTSTDTSTEMPRKISSNTENWGISSHLSTAAIGLAWPSTVSAMVATITTNVPTMAARSDSLVRK</sequence>
<proteinExistence type="predicted"/>
<feature type="region of interest" description="Disordered" evidence="1">
    <location>
        <begin position="1"/>
        <end position="25"/>
    </location>
</feature>
<protein>
    <submittedName>
        <fullName evidence="2">Uncharacterized protein</fullName>
    </submittedName>
</protein>
<accession>A0A654ZSZ6</accession>